<name>A0A853B3H8_9PSEU</name>
<keyword evidence="2" id="KW-1185">Reference proteome</keyword>
<organism evidence="1 2">
    <name type="scientific">Amycolatopsis endophytica</name>
    <dbReference type="NCBI Taxonomy" id="860233"/>
    <lineage>
        <taxon>Bacteria</taxon>
        <taxon>Bacillati</taxon>
        <taxon>Actinomycetota</taxon>
        <taxon>Actinomycetes</taxon>
        <taxon>Pseudonocardiales</taxon>
        <taxon>Pseudonocardiaceae</taxon>
        <taxon>Amycolatopsis</taxon>
    </lineage>
</organism>
<dbReference type="Proteomes" id="UP000549616">
    <property type="component" value="Unassembled WGS sequence"/>
</dbReference>
<dbReference type="AlphaFoldDB" id="A0A853B3H8"/>
<evidence type="ECO:0000313" key="1">
    <source>
        <dbReference type="EMBL" id="NYI89392.1"/>
    </source>
</evidence>
<gene>
    <name evidence="1" type="ORF">HNR02_002715</name>
</gene>
<protein>
    <submittedName>
        <fullName evidence="1">Uncharacterized protein</fullName>
    </submittedName>
</protein>
<accession>A0A853B3H8</accession>
<evidence type="ECO:0000313" key="2">
    <source>
        <dbReference type="Proteomes" id="UP000549616"/>
    </source>
</evidence>
<dbReference type="RefSeq" id="WP_179773555.1">
    <property type="nucleotide sequence ID" value="NZ_JACCFK010000001.1"/>
</dbReference>
<comment type="caution">
    <text evidence="1">The sequence shown here is derived from an EMBL/GenBank/DDBJ whole genome shotgun (WGS) entry which is preliminary data.</text>
</comment>
<reference evidence="1 2" key="1">
    <citation type="submission" date="2020-07" db="EMBL/GenBank/DDBJ databases">
        <title>Sequencing the genomes of 1000 actinobacteria strains.</title>
        <authorList>
            <person name="Klenk H.-P."/>
        </authorList>
    </citation>
    <scope>NUCLEOTIDE SEQUENCE [LARGE SCALE GENOMIC DNA]</scope>
    <source>
        <strain evidence="1 2">DSM 104006</strain>
    </source>
</reference>
<dbReference type="EMBL" id="JACCFK010000001">
    <property type="protein sequence ID" value="NYI89392.1"/>
    <property type="molecule type" value="Genomic_DNA"/>
</dbReference>
<sequence>MLFGYLRAGGPVLNRTPMAQELRGGLAGHGPTGATARSELAAEILYDVYPGVLWRWMRDAPAPPGAFTARLDAAVDIAIQGVAGVFAGLDDSTGR</sequence>
<proteinExistence type="predicted"/>